<organism evidence="1 2">
    <name type="scientific">Boletus reticuloceps</name>
    <dbReference type="NCBI Taxonomy" id="495285"/>
    <lineage>
        <taxon>Eukaryota</taxon>
        <taxon>Fungi</taxon>
        <taxon>Dikarya</taxon>
        <taxon>Basidiomycota</taxon>
        <taxon>Agaricomycotina</taxon>
        <taxon>Agaricomycetes</taxon>
        <taxon>Agaricomycetidae</taxon>
        <taxon>Boletales</taxon>
        <taxon>Boletineae</taxon>
        <taxon>Boletaceae</taxon>
        <taxon>Boletoideae</taxon>
        <taxon>Boletus</taxon>
    </lineage>
</organism>
<protein>
    <recommendedName>
        <fullName evidence="3">F-box domain-containing protein</fullName>
    </recommendedName>
</protein>
<reference evidence="1" key="1">
    <citation type="submission" date="2021-03" db="EMBL/GenBank/DDBJ databases">
        <title>Evolutionary innovations through gain and loss of genes in the ectomycorrhizal Boletales.</title>
        <authorList>
            <person name="Wu G."/>
            <person name="Miyauchi S."/>
            <person name="Morin E."/>
            <person name="Yang Z.-L."/>
            <person name="Xu J."/>
            <person name="Martin F.M."/>
        </authorList>
    </citation>
    <scope>NUCLEOTIDE SEQUENCE</scope>
    <source>
        <strain evidence="1">BR01</strain>
    </source>
</reference>
<sequence length="274" mass="31099">MLSNTRNPSKEERRTLVALARTCRAFSEPSLDCLWRDLDSLLPLVQCFSDVADEDRVEIPPSSREWLAIDRCSPRIRELTLGNEPLSLRFLQCIGFGSAESKGVRMEISLRVRHPSTFHVDSIAFLRPLLTPKIVTLEVDLTYEDGPKCRFFLKNYPVLCPIMKSIKFSFPFAIKHGKSVSQAFSSAICGNADGQNVELSPPIDDIAIKHLGMYSTLRRVFFTTDPSTPQPHKTYFARHSAVLQIWALVLLDPVGFVTRLLRPCDQMFRRLEVS</sequence>
<dbReference type="Proteomes" id="UP000683000">
    <property type="component" value="Unassembled WGS sequence"/>
</dbReference>
<dbReference type="AlphaFoldDB" id="A0A8I2Z0I2"/>
<dbReference type="OrthoDB" id="2651843at2759"/>
<proteinExistence type="predicted"/>
<evidence type="ECO:0000313" key="1">
    <source>
        <dbReference type="EMBL" id="KAG6380503.1"/>
    </source>
</evidence>
<evidence type="ECO:0008006" key="3">
    <source>
        <dbReference type="Google" id="ProtNLM"/>
    </source>
</evidence>
<dbReference type="EMBL" id="JAGFBS010000003">
    <property type="protein sequence ID" value="KAG6380503.1"/>
    <property type="molecule type" value="Genomic_DNA"/>
</dbReference>
<name>A0A8I2Z0I2_9AGAM</name>
<accession>A0A8I2Z0I2</accession>
<keyword evidence="2" id="KW-1185">Reference proteome</keyword>
<comment type="caution">
    <text evidence="1">The sequence shown here is derived from an EMBL/GenBank/DDBJ whole genome shotgun (WGS) entry which is preliminary data.</text>
</comment>
<evidence type="ECO:0000313" key="2">
    <source>
        <dbReference type="Proteomes" id="UP000683000"/>
    </source>
</evidence>
<gene>
    <name evidence="1" type="ORF">JVT61DRAFT_8662</name>
</gene>